<dbReference type="AlphaFoldDB" id="A0A315AXM2"/>
<comment type="caution">
    <text evidence="2">The sequence shown here is derived from an EMBL/GenBank/DDBJ whole genome shotgun (WGS) entry which is preliminary data.</text>
</comment>
<evidence type="ECO:0000313" key="3">
    <source>
        <dbReference type="Proteomes" id="UP000250321"/>
    </source>
</evidence>
<evidence type="ECO:0000256" key="1">
    <source>
        <dbReference type="SAM" id="MobiDB-lite"/>
    </source>
</evidence>
<feature type="compositionally biased region" description="Polar residues" evidence="1">
    <location>
        <begin position="109"/>
        <end position="123"/>
    </location>
</feature>
<gene>
    <name evidence="2" type="ORF">Pyn_22543</name>
</gene>
<dbReference type="STRING" id="2094558.A0A315AXM2"/>
<accession>A0A315AXM2</accession>
<keyword evidence="3" id="KW-1185">Reference proteome</keyword>
<evidence type="ECO:0000313" key="2">
    <source>
        <dbReference type="EMBL" id="PQQ18966.1"/>
    </source>
</evidence>
<feature type="region of interest" description="Disordered" evidence="1">
    <location>
        <begin position="90"/>
        <end position="123"/>
    </location>
</feature>
<proteinExistence type="predicted"/>
<dbReference type="EMBL" id="PJQY01000090">
    <property type="protein sequence ID" value="PQQ18966.1"/>
    <property type="molecule type" value="Genomic_DNA"/>
</dbReference>
<name>A0A315AXM2_PRUYE</name>
<reference evidence="2 3" key="1">
    <citation type="submission" date="2018-02" db="EMBL/GenBank/DDBJ databases">
        <title>Draft genome of wild Prunus yedoensis var. nudiflora.</title>
        <authorList>
            <person name="Baek S."/>
            <person name="Kim J.-H."/>
            <person name="Choi K."/>
            <person name="Kim G.-B."/>
            <person name="Cho A."/>
            <person name="Jang H."/>
            <person name="Shin C.-H."/>
            <person name="Yu H.-J."/>
            <person name="Mun J.-H."/>
        </authorList>
    </citation>
    <scope>NUCLEOTIDE SEQUENCE [LARGE SCALE GENOMIC DNA]</scope>
    <source>
        <strain evidence="3">cv. Jeju island</strain>
        <tissue evidence="2">Leaf</tissue>
    </source>
</reference>
<protein>
    <submittedName>
        <fullName evidence="2">Uncharacterized protein</fullName>
    </submittedName>
</protein>
<feature type="compositionally biased region" description="Polar residues" evidence="1">
    <location>
        <begin position="48"/>
        <end position="60"/>
    </location>
</feature>
<organism evidence="2 3">
    <name type="scientific">Prunus yedoensis var. nudiflora</name>
    <dbReference type="NCBI Taxonomy" id="2094558"/>
    <lineage>
        <taxon>Eukaryota</taxon>
        <taxon>Viridiplantae</taxon>
        <taxon>Streptophyta</taxon>
        <taxon>Embryophyta</taxon>
        <taxon>Tracheophyta</taxon>
        <taxon>Spermatophyta</taxon>
        <taxon>Magnoliopsida</taxon>
        <taxon>eudicotyledons</taxon>
        <taxon>Gunneridae</taxon>
        <taxon>Pentapetalae</taxon>
        <taxon>rosids</taxon>
        <taxon>fabids</taxon>
        <taxon>Rosales</taxon>
        <taxon>Rosaceae</taxon>
        <taxon>Amygdaloideae</taxon>
        <taxon>Amygdaleae</taxon>
        <taxon>Prunus</taxon>
    </lineage>
</organism>
<feature type="region of interest" description="Disordered" evidence="1">
    <location>
        <begin position="35"/>
        <end position="75"/>
    </location>
</feature>
<dbReference type="Proteomes" id="UP000250321">
    <property type="component" value="Unassembled WGS sequence"/>
</dbReference>
<sequence>MFNYGYTYCLDEWTDRIAWRLKTKIERWRTELPPVYDCKNKNNNNNNTSQHPKLLQSSHHGTNRPPKSRRSRSSGKSLFSCFALGCELSISCGGGGKKPKKKSSGKVNLGTSDMTFDDSSYLG</sequence>